<keyword evidence="4" id="KW-0547">Nucleotide-binding</keyword>
<dbReference type="InterPro" id="IPR000330">
    <property type="entry name" value="SNF2_N"/>
</dbReference>
<dbReference type="PANTHER" id="PTHR45766:SF6">
    <property type="entry name" value="SWI_SNF-RELATED MATRIX-ASSOCIATED ACTIN-DEPENDENT REGULATOR OF CHROMATIN SUBFAMILY A-LIKE PROTEIN 1"/>
    <property type="match status" value="1"/>
</dbReference>
<dbReference type="PROSITE" id="PS51194">
    <property type="entry name" value="HELICASE_CTER"/>
    <property type="match status" value="1"/>
</dbReference>
<dbReference type="GO" id="GO:0031297">
    <property type="term" value="P:replication fork processing"/>
    <property type="evidence" value="ECO:0007669"/>
    <property type="project" value="TreeGrafter"/>
</dbReference>
<evidence type="ECO:0000259" key="3">
    <source>
        <dbReference type="PROSITE" id="PS51194"/>
    </source>
</evidence>
<dbReference type="SMART" id="SM00490">
    <property type="entry name" value="HELICc"/>
    <property type="match status" value="1"/>
</dbReference>
<reference evidence="4" key="1">
    <citation type="submission" date="2018-10" db="EMBL/GenBank/DDBJ databases">
        <title>Hidden diversity of soil giant viruses.</title>
        <authorList>
            <person name="Schulz F."/>
            <person name="Alteio L."/>
            <person name="Goudeau D."/>
            <person name="Ryan E.M."/>
            <person name="Malmstrom R.R."/>
            <person name="Blanchard J."/>
            <person name="Woyke T."/>
        </authorList>
    </citation>
    <scope>NUCLEOTIDE SEQUENCE</scope>
    <source>
        <strain evidence="4">TEV1</strain>
    </source>
</reference>
<evidence type="ECO:0000256" key="1">
    <source>
        <dbReference type="ARBA" id="ARBA00022801"/>
    </source>
</evidence>
<organism evidence="4">
    <name type="scientific">Terrestrivirus sp</name>
    <dbReference type="NCBI Taxonomy" id="2487775"/>
    <lineage>
        <taxon>Viruses</taxon>
        <taxon>Varidnaviria</taxon>
        <taxon>Bamfordvirae</taxon>
        <taxon>Nucleocytoviricota</taxon>
        <taxon>Megaviricetes</taxon>
        <taxon>Imitervirales</taxon>
        <taxon>Mimiviridae</taxon>
        <taxon>Klosneuvirinae</taxon>
    </lineage>
</organism>
<keyword evidence="4" id="KW-0347">Helicase</keyword>
<dbReference type="PANTHER" id="PTHR45766">
    <property type="entry name" value="DNA ANNEALING HELICASE AND ENDONUCLEASE ZRANB3 FAMILY MEMBER"/>
    <property type="match status" value="1"/>
</dbReference>
<sequence>MSDRQNNYIDLKVNGRLFPSYVLHSFPQYKLPEIMRAEGEDPCNITQSKELRAYQIFLSKYLDYRSPYHDALVFHGLGSGKTASAINIYNVLYNYTPGWNVFILIKAALRDHPWITDLQEFLQKEELEYRFKNIIFVSYDSPIADKQFLDAVKNSDTSKKSLYIVDEAHNFIRNVYSNINSKQGRRASTIYDHIINDKKENEGVRVILLSGTPAINTPYELALLFNLLRPGIFPKSETLFNQVYMSSAGYNKISDASKNMFQRRIMGLVSYYIGATPDLYASKTLNYVDVEMSDYQSDIYGHFEEIEDNMARQKKAKKGGSETYKSYTRQSCNFVFPQINQWVTGEGRPRPNKFRIDEKDADILDEGKGKLKLEKGSAKFLNVQKYMKELNMYVDTFDQYLEEQNKKDKQSGHTIVDDVKSFHEKHNDIYDDFFKKETKKSSLFEALWKSSAKMTNIVFNILKSPGPVLVYSNYVLVEGLQIFKVYLKYFGFSSYEDQGKGTNGFRYVEYHGGIDEKQRSINLEVYKNINNKHGKIVKIIMISPAGAEGISLNNVRQVHIMEPYWHEVRITQMIGRAIRQCSHKALPLDERHVDIYRYKSIRKKVGAKWTADQQIENLARGKEGLIQSFLDVMKEAAIDCVLNKAHNMMAQEYKCFQFEEPSLFDEQIGPAYKEDMFDDMKINNGSNSPDALTMKIKVMKISSVIQLTPEDENGNATYSDPKDYWYNQDTGTVYDYNLQYPVGKIATDENLPKKLDRDTYIIDKLIPVPLIKEH</sequence>
<dbReference type="InterPro" id="IPR001650">
    <property type="entry name" value="Helicase_C-like"/>
</dbReference>
<accession>A0A3G4ZRP5</accession>
<dbReference type="InterPro" id="IPR027417">
    <property type="entry name" value="P-loop_NTPase"/>
</dbReference>
<dbReference type="InterPro" id="IPR014001">
    <property type="entry name" value="Helicase_ATP-bd"/>
</dbReference>
<gene>
    <name evidence="4" type="ORF">Terrestrivirus11_2</name>
</gene>
<dbReference type="Pfam" id="PF00176">
    <property type="entry name" value="SNF2-rel_dom"/>
    <property type="match status" value="1"/>
</dbReference>
<evidence type="ECO:0000313" key="4">
    <source>
        <dbReference type="EMBL" id="AYV76661.1"/>
    </source>
</evidence>
<name>A0A3G4ZRP5_9VIRU</name>
<feature type="domain" description="Helicase ATP-binding" evidence="2">
    <location>
        <begin position="62"/>
        <end position="231"/>
    </location>
</feature>
<evidence type="ECO:0000259" key="2">
    <source>
        <dbReference type="PROSITE" id="PS51192"/>
    </source>
</evidence>
<dbReference type="Pfam" id="PF00271">
    <property type="entry name" value="Helicase_C"/>
    <property type="match status" value="1"/>
</dbReference>
<dbReference type="GO" id="GO:0004386">
    <property type="term" value="F:helicase activity"/>
    <property type="evidence" value="ECO:0007669"/>
    <property type="project" value="UniProtKB-KW"/>
</dbReference>
<dbReference type="EMBL" id="MK071989">
    <property type="protein sequence ID" value="AYV76661.1"/>
    <property type="molecule type" value="Genomic_DNA"/>
</dbReference>
<keyword evidence="4" id="KW-0067">ATP-binding</keyword>
<feature type="domain" description="Helicase C-terminal" evidence="3">
    <location>
        <begin position="453"/>
        <end position="619"/>
    </location>
</feature>
<protein>
    <submittedName>
        <fullName evidence="4">DEAD/SNF2-like helicase</fullName>
    </submittedName>
</protein>
<dbReference type="PROSITE" id="PS51192">
    <property type="entry name" value="HELICASE_ATP_BIND_1"/>
    <property type="match status" value="1"/>
</dbReference>
<proteinExistence type="predicted"/>
<keyword evidence="1" id="KW-0378">Hydrolase</keyword>
<dbReference type="SMART" id="SM00487">
    <property type="entry name" value="DEXDc"/>
    <property type="match status" value="1"/>
</dbReference>
<dbReference type="GO" id="GO:0016787">
    <property type="term" value="F:hydrolase activity"/>
    <property type="evidence" value="ECO:0007669"/>
    <property type="project" value="UniProtKB-KW"/>
</dbReference>
<dbReference type="GO" id="GO:0006281">
    <property type="term" value="P:DNA repair"/>
    <property type="evidence" value="ECO:0007669"/>
    <property type="project" value="TreeGrafter"/>
</dbReference>
<dbReference type="Gene3D" id="3.40.50.300">
    <property type="entry name" value="P-loop containing nucleotide triphosphate hydrolases"/>
    <property type="match status" value="2"/>
</dbReference>
<dbReference type="GO" id="GO:0005524">
    <property type="term" value="F:ATP binding"/>
    <property type="evidence" value="ECO:0007669"/>
    <property type="project" value="InterPro"/>
</dbReference>
<dbReference type="SUPFAM" id="SSF52540">
    <property type="entry name" value="P-loop containing nucleoside triphosphate hydrolases"/>
    <property type="match status" value="2"/>
</dbReference>